<feature type="domain" description="NAD-dependent epimerase/dehydratase" evidence="2">
    <location>
        <begin position="22"/>
        <end position="253"/>
    </location>
</feature>
<sequence>MTSAAGPDQDQDQDRGLAGTRVLVTGAAGFVGAHLSQRLLLEGAEVLGLDSFNSYYDPSLKRARVAALLDHPLCRVVETDLAEPGALAKAWSAFRPDHVVHLAAQAGVRYSLRDPRAYERANLAGFLEVLEAARAHPVSQLIYASSSSVYGASTRVPFREDDPVDRPSSLYAATKRANELMAHTYAHLFNLPLTGLRFFTVYGPWGRPDMAYWGFTEALHAGREIQVFNHGQVWRDYTYVDEIVEAIARLLRCPPQRADEPGRVVPEASHRLFNIGNDTPVAVGEMIDILERETGLQALRRNVPMQPGDVVRTWADVSALRAAVGFAPQVSLATGLQRFVQWYREYHRLSP</sequence>
<keyword evidence="4" id="KW-1185">Reference proteome</keyword>
<accession>A0ABV6JWX6</accession>
<dbReference type="InterPro" id="IPR001509">
    <property type="entry name" value="Epimerase_deHydtase"/>
</dbReference>
<evidence type="ECO:0000259" key="2">
    <source>
        <dbReference type="Pfam" id="PF01370"/>
    </source>
</evidence>
<dbReference type="RefSeq" id="WP_377045606.1">
    <property type="nucleotide sequence ID" value="NZ_JBHLUN010000011.1"/>
</dbReference>
<evidence type="ECO:0000313" key="4">
    <source>
        <dbReference type="Proteomes" id="UP001589865"/>
    </source>
</evidence>
<dbReference type="InterPro" id="IPR036291">
    <property type="entry name" value="NAD(P)-bd_dom_sf"/>
</dbReference>
<comment type="caution">
    <text evidence="3">The sequence shown here is derived from an EMBL/GenBank/DDBJ whole genome shotgun (WGS) entry which is preliminary data.</text>
</comment>
<dbReference type="Pfam" id="PF01370">
    <property type="entry name" value="Epimerase"/>
    <property type="match status" value="1"/>
</dbReference>
<dbReference type="EMBL" id="JBHLUN010000011">
    <property type="protein sequence ID" value="MFC0409855.1"/>
    <property type="molecule type" value="Genomic_DNA"/>
</dbReference>
<name>A0ABV6JWX6_9PROT</name>
<evidence type="ECO:0000256" key="1">
    <source>
        <dbReference type="ARBA" id="ARBA00023027"/>
    </source>
</evidence>
<gene>
    <name evidence="3" type="ORF">ACFFGY_16510</name>
</gene>
<evidence type="ECO:0000313" key="3">
    <source>
        <dbReference type="EMBL" id="MFC0409855.1"/>
    </source>
</evidence>
<dbReference type="PANTHER" id="PTHR43574">
    <property type="entry name" value="EPIMERASE-RELATED"/>
    <property type="match status" value="1"/>
</dbReference>
<dbReference type="PRINTS" id="PR01713">
    <property type="entry name" value="NUCEPIMERASE"/>
</dbReference>
<dbReference type="Gene3D" id="3.40.50.720">
    <property type="entry name" value="NAD(P)-binding Rossmann-like Domain"/>
    <property type="match status" value="1"/>
</dbReference>
<keyword evidence="1" id="KW-0520">NAD</keyword>
<protein>
    <submittedName>
        <fullName evidence="3">NAD-dependent epimerase/dehydratase family protein</fullName>
    </submittedName>
</protein>
<reference evidence="3 4" key="1">
    <citation type="submission" date="2024-09" db="EMBL/GenBank/DDBJ databases">
        <authorList>
            <person name="Sun Q."/>
            <person name="Mori K."/>
        </authorList>
    </citation>
    <scope>NUCLEOTIDE SEQUENCE [LARGE SCALE GENOMIC DNA]</scope>
    <source>
        <strain evidence="3 4">TBRC 5777</strain>
    </source>
</reference>
<organism evidence="3 4">
    <name type="scientific">Roseomonas elaeocarpi</name>
    <dbReference type="NCBI Taxonomy" id="907779"/>
    <lineage>
        <taxon>Bacteria</taxon>
        <taxon>Pseudomonadati</taxon>
        <taxon>Pseudomonadota</taxon>
        <taxon>Alphaproteobacteria</taxon>
        <taxon>Acetobacterales</taxon>
        <taxon>Roseomonadaceae</taxon>
        <taxon>Roseomonas</taxon>
    </lineage>
</organism>
<proteinExistence type="predicted"/>
<dbReference type="SUPFAM" id="SSF51735">
    <property type="entry name" value="NAD(P)-binding Rossmann-fold domains"/>
    <property type="match status" value="1"/>
</dbReference>
<dbReference type="Proteomes" id="UP001589865">
    <property type="component" value="Unassembled WGS sequence"/>
</dbReference>